<feature type="transmembrane region" description="Helical" evidence="2">
    <location>
        <begin position="52"/>
        <end position="73"/>
    </location>
</feature>
<keyword evidence="2" id="KW-0472">Membrane</keyword>
<feature type="region of interest" description="Disordered" evidence="1">
    <location>
        <begin position="137"/>
        <end position="157"/>
    </location>
</feature>
<comment type="caution">
    <text evidence="3">The sequence shown here is derived from an EMBL/GenBank/DDBJ whole genome shotgun (WGS) entry which is preliminary data.</text>
</comment>
<keyword evidence="2" id="KW-0812">Transmembrane</keyword>
<keyword evidence="2" id="KW-1133">Transmembrane helix</keyword>
<evidence type="ECO:0000256" key="2">
    <source>
        <dbReference type="SAM" id="Phobius"/>
    </source>
</evidence>
<protein>
    <submittedName>
        <fullName evidence="3">Uncharacterized protein</fullName>
    </submittedName>
</protein>
<sequence length="157" mass="16612">ARRRWHRPVGAERARTRLALGSTRSVKFTSQDGGRLPPLRTPTDDGEMSKRLVGWCGLLVSVFAAVALAVLFADAGLDKADKLASAVSALVGIAGLGCTLFGLFSSRWDGRQDEASRGGSGSVHNTMSGPVHGTAIQARDINLPSPPSLDRPDEPEH</sequence>
<evidence type="ECO:0000256" key="1">
    <source>
        <dbReference type="SAM" id="MobiDB-lite"/>
    </source>
</evidence>
<name>A0ABW3CT70_9ACTN</name>
<feature type="region of interest" description="Disordered" evidence="1">
    <location>
        <begin position="112"/>
        <end position="131"/>
    </location>
</feature>
<organism evidence="3 4">
    <name type="scientific">Actinomadura adrarensis</name>
    <dbReference type="NCBI Taxonomy" id="1819600"/>
    <lineage>
        <taxon>Bacteria</taxon>
        <taxon>Bacillati</taxon>
        <taxon>Actinomycetota</taxon>
        <taxon>Actinomycetes</taxon>
        <taxon>Streptosporangiales</taxon>
        <taxon>Thermomonosporaceae</taxon>
        <taxon>Actinomadura</taxon>
    </lineage>
</organism>
<gene>
    <name evidence="3" type="ORF">ACFQ07_31590</name>
</gene>
<feature type="non-terminal residue" evidence="3">
    <location>
        <position position="1"/>
    </location>
</feature>
<proteinExistence type="predicted"/>
<evidence type="ECO:0000313" key="4">
    <source>
        <dbReference type="Proteomes" id="UP001597083"/>
    </source>
</evidence>
<evidence type="ECO:0000313" key="3">
    <source>
        <dbReference type="EMBL" id="MFD0856818.1"/>
    </source>
</evidence>
<dbReference type="EMBL" id="JBHTIR010004268">
    <property type="protein sequence ID" value="MFD0856818.1"/>
    <property type="molecule type" value="Genomic_DNA"/>
</dbReference>
<reference evidence="4" key="1">
    <citation type="journal article" date="2019" name="Int. J. Syst. Evol. Microbiol.">
        <title>The Global Catalogue of Microorganisms (GCM) 10K type strain sequencing project: providing services to taxonomists for standard genome sequencing and annotation.</title>
        <authorList>
            <consortium name="The Broad Institute Genomics Platform"/>
            <consortium name="The Broad Institute Genome Sequencing Center for Infectious Disease"/>
            <person name="Wu L."/>
            <person name="Ma J."/>
        </authorList>
    </citation>
    <scope>NUCLEOTIDE SEQUENCE [LARGE SCALE GENOMIC DNA]</scope>
    <source>
        <strain evidence="4">JCM 31696</strain>
    </source>
</reference>
<keyword evidence="4" id="KW-1185">Reference proteome</keyword>
<accession>A0ABW3CT70</accession>
<feature type="transmembrane region" description="Helical" evidence="2">
    <location>
        <begin position="85"/>
        <end position="104"/>
    </location>
</feature>
<dbReference type="Proteomes" id="UP001597083">
    <property type="component" value="Unassembled WGS sequence"/>
</dbReference>